<proteinExistence type="predicted"/>
<evidence type="ECO:0000256" key="5">
    <source>
        <dbReference type="ARBA" id="ARBA00023002"/>
    </source>
</evidence>
<evidence type="ECO:0000256" key="4">
    <source>
        <dbReference type="ARBA" id="ARBA00022827"/>
    </source>
</evidence>
<dbReference type="Gene3D" id="1.20.120.310">
    <property type="entry name" value="ERV/ALR sulfhydryl oxidase domain"/>
    <property type="match status" value="1"/>
</dbReference>
<dbReference type="InterPro" id="IPR039799">
    <property type="entry name" value="ALR/ERV"/>
</dbReference>
<reference evidence="8" key="1">
    <citation type="journal article" date="2020" name="Nature">
        <title>Giant virus diversity and host interactions through global metagenomics.</title>
        <authorList>
            <person name="Schulz F."/>
            <person name="Roux S."/>
            <person name="Paez-Espino D."/>
            <person name="Jungbluth S."/>
            <person name="Walsh D.A."/>
            <person name="Denef V.J."/>
            <person name="McMahon K.D."/>
            <person name="Konstantinidis K.T."/>
            <person name="Eloe-Fadrosh E.A."/>
            <person name="Kyrpides N.C."/>
            <person name="Woyke T."/>
        </authorList>
    </citation>
    <scope>NUCLEOTIDE SEQUENCE</scope>
    <source>
        <strain evidence="8">GVMAG-M-3300025880-75</strain>
    </source>
</reference>
<accession>A0A6C0J8R6</accession>
<evidence type="ECO:0000313" key="8">
    <source>
        <dbReference type="EMBL" id="QHU02145.1"/>
    </source>
</evidence>
<feature type="domain" description="ERV/ALR sulfhydryl oxidase" evidence="7">
    <location>
        <begin position="29"/>
        <end position="133"/>
    </location>
</feature>
<evidence type="ECO:0000256" key="6">
    <source>
        <dbReference type="ARBA" id="ARBA00023157"/>
    </source>
</evidence>
<dbReference type="PANTHER" id="PTHR12645">
    <property type="entry name" value="ALR/ERV"/>
    <property type="match status" value="1"/>
</dbReference>
<evidence type="ECO:0000256" key="2">
    <source>
        <dbReference type="ARBA" id="ARBA00012512"/>
    </source>
</evidence>
<dbReference type="PANTHER" id="PTHR12645:SF0">
    <property type="entry name" value="FAD-LINKED SULFHYDRYL OXIDASE ALR"/>
    <property type="match status" value="1"/>
</dbReference>
<keyword evidence="5" id="KW-0560">Oxidoreductase</keyword>
<keyword evidence="4" id="KW-0274">FAD</keyword>
<dbReference type="GO" id="GO:0005739">
    <property type="term" value="C:mitochondrion"/>
    <property type="evidence" value="ECO:0007669"/>
    <property type="project" value="TreeGrafter"/>
</dbReference>
<dbReference type="Pfam" id="PF04777">
    <property type="entry name" value="Evr1_Alr"/>
    <property type="match status" value="1"/>
</dbReference>
<protein>
    <recommendedName>
        <fullName evidence="2">thiol oxidase</fullName>
        <ecNumber evidence="2">1.8.3.2</ecNumber>
    </recommendedName>
</protein>
<dbReference type="SUPFAM" id="SSF69000">
    <property type="entry name" value="FAD-dependent thiol oxidase"/>
    <property type="match status" value="1"/>
</dbReference>
<sequence>MGRTKKNRNKNRKKGTKKVYSDVDFASGDGMLTSVWGPSLWHYLHTMSFNYPVKPTKQDKKSYKDFVKNLKNVLPCGYCRLNFVKNLKSVPLRALDLKNRCNFSKWMFRLHEHINKMLGKKSNLTFVKVQERYEHFRSRCTIDIGSKTKIVKSTKTRKKEKGCVEALYGKKSKCIIKIVPNDKKEPTFQMDDKCKKKR</sequence>
<evidence type="ECO:0000256" key="1">
    <source>
        <dbReference type="ARBA" id="ARBA00001974"/>
    </source>
</evidence>
<evidence type="ECO:0000259" key="7">
    <source>
        <dbReference type="PROSITE" id="PS51324"/>
    </source>
</evidence>
<dbReference type="PROSITE" id="PS51324">
    <property type="entry name" value="ERV_ALR"/>
    <property type="match status" value="1"/>
</dbReference>
<dbReference type="GO" id="GO:0050660">
    <property type="term" value="F:flavin adenine dinucleotide binding"/>
    <property type="evidence" value="ECO:0007669"/>
    <property type="project" value="TreeGrafter"/>
</dbReference>
<name>A0A6C0J8R6_9ZZZZ</name>
<dbReference type="GO" id="GO:0016971">
    <property type="term" value="F:flavin-dependent sulfhydryl oxidase activity"/>
    <property type="evidence" value="ECO:0007669"/>
    <property type="project" value="InterPro"/>
</dbReference>
<keyword evidence="3" id="KW-0285">Flavoprotein</keyword>
<keyword evidence="6" id="KW-1015">Disulfide bond</keyword>
<dbReference type="EC" id="1.8.3.2" evidence="2"/>
<comment type="cofactor">
    <cofactor evidence="1">
        <name>FAD</name>
        <dbReference type="ChEBI" id="CHEBI:57692"/>
    </cofactor>
</comment>
<dbReference type="EMBL" id="MN740355">
    <property type="protein sequence ID" value="QHU02145.1"/>
    <property type="molecule type" value="Genomic_DNA"/>
</dbReference>
<dbReference type="AlphaFoldDB" id="A0A6C0J8R6"/>
<dbReference type="InterPro" id="IPR017905">
    <property type="entry name" value="ERV/ALR_sulphydryl_oxidase"/>
</dbReference>
<evidence type="ECO:0000256" key="3">
    <source>
        <dbReference type="ARBA" id="ARBA00022630"/>
    </source>
</evidence>
<dbReference type="InterPro" id="IPR036774">
    <property type="entry name" value="ERV/ALR_sulphydryl_oxid_sf"/>
</dbReference>
<organism evidence="8">
    <name type="scientific">viral metagenome</name>
    <dbReference type="NCBI Taxonomy" id="1070528"/>
    <lineage>
        <taxon>unclassified sequences</taxon>
        <taxon>metagenomes</taxon>
        <taxon>organismal metagenomes</taxon>
    </lineage>
</organism>